<dbReference type="PANTHER" id="PTHR11022:SF41">
    <property type="entry name" value="PEPTIDOGLYCAN-RECOGNITION PROTEIN LC-RELATED"/>
    <property type="match status" value="1"/>
</dbReference>
<dbReference type="Proteomes" id="UP000249799">
    <property type="component" value="Chromosome"/>
</dbReference>
<dbReference type="GO" id="GO:0008270">
    <property type="term" value="F:zinc ion binding"/>
    <property type="evidence" value="ECO:0007669"/>
    <property type="project" value="InterPro"/>
</dbReference>
<dbReference type="Gene3D" id="3.40.80.10">
    <property type="entry name" value="Peptidoglycan recognition protein-like"/>
    <property type="match status" value="1"/>
</dbReference>
<dbReference type="InterPro" id="IPR036505">
    <property type="entry name" value="Amidase/PGRP_sf"/>
</dbReference>
<feature type="compositionally biased region" description="Polar residues" evidence="2">
    <location>
        <begin position="528"/>
        <end position="537"/>
    </location>
</feature>
<feature type="domain" description="Peptidoglycan recognition protein family" evidence="4">
    <location>
        <begin position="285"/>
        <end position="427"/>
    </location>
</feature>
<feature type="domain" description="N-acetylmuramoyl-L-alanine amidase" evidence="3">
    <location>
        <begin position="295"/>
        <end position="433"/>
    </location>
</feature>
<dbReference type="Pfam" id="PF01510">
    <property type="entry name" value="Amidase_2"/>
    <property type="match status" value="1"/>
</dbReference>
<dbReference type="Pfam" id="PF08486">
    <property type="entry name" value="SpoIID"/>
    <property type="match status" value="1"/>
</dbReference>
<dbReference type="SUPFAM" id="SSF55846">
    <property type="entry name" value="N-acetylmuramoyl-L-alanine amidase-like"/>
    <property type="match status" value="1"/>
</dbReference>
<evidence type="ECO:0000259" key="3">
    <source>
        <dbReference type="SMART" id="SM00644"/>
    </source>
</evidence>
<dbReference type="InterPro" id="IPR015510">
    <property type="entry name" value="PGRP"/>
</dbReference>
<dbReference type="KEGG" id="bsed:DN745_05845"/>
<dbReference type="PANTHER" id="PTHR11022">
    <property type="entry name" value="PEPTIDOGLYCAN RECOGNITION PROTEIN"/>
    <property type="match status" value="1"/>
</dbReference>
<dbReference type="GO" id="GO:0009253">
    <property type="term" value="P:peptidoglycan catabolic process"/>
    <property type="evidence" value="ECO:0007669"/>
    <property type="project" value="InterPro"/>
</dbReference>
<reference evidence="5 6" key="1">
    <citation type="submission" date="2018-06" db="EMBL/GenBank/DDBJ databases">
        <title>Lujinxingia sediminis gen. nov. sp. nov., a new facultative anaerobic member of the class Deltaproteobacteria, and proposal of Lujinxingaceae fam. nov.</title>
        <authorList>
            <person name="Guo L.-Y."/>
            <person name="Li C.-M."/>
            <person name="Wang S."/>
            <person name="Du Z.-J."/>
        </authorList>
    </citation>
    <scope>NUCLEOTIDE SEQUENCE [LARGE SCALE GENOMIC DNA]</scope>
    <source>
        <strain evidence="5 6">FA350</strain>
    </source>
</reference>
<dbReference type="CDD" id="cd06583">
    <property type="entry name" value="PGRP"/>
    <property type="match status" value="1"/>
</dbReference>
<feature type="compositionally biased region" description="Low complexity" evidence="2">
    <location>
        <begin position="255"/>
        <end position="271"/>
    </location>
</feature>
<dbReference type="GO" id="GO:0008745">
    <property type="term" value="F:N-acetylmuramoyl-L-alanine amidase activity"/>
    <property type="evidence" value="ECO:0007669"/>
    <property type="project" value="InterPro"/>
</dbReference>
<dbReference type="OrthoDB" id="8754850at2"/>
<gene>
    <name evidence="5" type="ORF">DN745_05845</name>
</gene>
<dbReference type="EMBL" id="CP030032">
    <property type="protein sequence ID" value="AWV88885.1"/>
    <property type="molecule type" value="Genomic_DNA"/>
</dbReference>
<dbReference type="InterPro" id="IPR002502">
    <property type="entry name" value="Amidase_domain"/>
</dbReference>
<dbReference type="Gene3D" id="2.60.40.10">
    <property type="entry name" value="Immunoglobulins"/>
    <property type="match status" value="1"/>
</dbReference>
<keyword evidence="6" id="KW-1185">Reference proteome</keyword>
<feature type="region of interest" description="Disordered" evidence="2">
    <location>
        <begin position="254"/>
        <end position="283"/>
    </location>
</feature>
<dbReference type="InterPro" id="IPR013693">
    <property type="entry name" value="SpoIID/LytB_N"/>
</dbReference>
<protein>
    <recommendedName>
        <fullName evidence="7">Peptidoglycan recognition protein family domain-containing protein</fullName>
    </recommendedName>
</protein>
<dbReference type="SMART" id="SM00644">
    <property type="entry name" value="Ami_2"/>
    <property type="match status" value="1"/>
</dbReference>
<evidence type="ECO:0000259" key="4">
    <source>
        <dbReference type="SMART" id="SM00701"/>
    </source>
</evidence>
<evidence type="ECO:0000313" key="5">
    <source>
        <dbReference type="EMBL" id="AWV88885.1"/>
    </source>
</evidence>
<dbReference type="SMART" id="SM00701">
    <property type="entry name" value="PGRP"/>
    <property type="match status" value="1"/>
</dbReference>
<evidence type="ECO:0000256" key="2">
    <source>
        <dbReference type="SAM" id="MobiDB-lite"/>
    </source>
</evidence>
<evidence type="ECO:0008006" key="7">
    <source>
        <dbReference type="Google" id="ProtNLM"/>
    </source>
</evidence>
<feature type="region of interest" description="Disordered" evidence="2">
    <location>
        <begin position="509"/>
        <end position="537"/>
    </location>
</feature>
<proteinExistence type="inferred from homology"/>
<sequence length="861" mass="91622">MGNFWSAILQLRTHMTAQNMKRWRYLVFLLVGFVAVGCGMADDDLPLLNEEGPEWEMRRGELTDFCSVRVDGYGTLNVEDEYLAKVVTCENEGAPMEALKAQAIAARGYAKYINEVEGRPLSPTVRDQDYRCNKPVSERARQAVRETSGQVLTHNGKLILPFYVAGSRNVNSRTCMASGTAGTQKHVTYNQGRIGGRVKPSSLGWSRSPANRGAMSQNGANCLGNNNYSHERILRFFYGDDIRIAQLGGACVDTSGGSSSNPGGENNPIGEVESDNTCDVNSADPTIITRSQWGALRPKYNRPKHTPKQFTIHHTVTSNNDSNPKATIRQVQRDHMAREGGTWADIGYHYLVDQQGRIYAGNPSDRVGAHVAGQNTGKLGISFLGNYNSRQPTEEQLAAAGKLIRYLGKKYNIDVSGNVISAHRDHGSTECPGSNLYARLDRILNYARGEDASCDDSSGGGTSGDTPTYRYVRVRAMSDWPIGYNDTVPGFELDSVSVSTADGASRMANAVRSSENAVRPSAALGRPDNTTCDNRSSTVAGIRTSGEIVLSIDGGFSPGDTINVVQSNYGSMSDCAVSGTAQVAISADGATWTVVSEDVRGNAALRVSNTFVKFAEPAHGSTQEPTVRFSVNASANVSRVEYIADGSVTIGSSTAKPNFAIEYTFNYMRVHPVVANAYDANGNLIATDTIEIITEQGSGGSGSESASTLGQESSVCSPVGNGGGAARCSNGRGGYSTGSCWKFVKAAMIRAQVATRADIDRLASAVGMSGYSVQVSAAGFKRAADRASASTLASTVGLKKVNTPPTQAPRGAVIAWGAGCMGAHARYGHIEVSQGDGYACSDYCGRIRGNPSCASVYVPTN</sequence>
<comment type="similarity">
    <text evidence="1">Belongs to the N-acetylmuramoyl-L-alanine amidase 2 family.</text>
</comment>
<name>A0A2Z4FJ59_9DELT</name>
<organism evidence="5 6">
    <name type="scientific">Bradymonas sediminis</name>
    <dbReference type="NCBI Taxonomy" id="1548548"/>
    <lineage>
        <taxon>Bacteria</taxon>
        <taxon>Deltaproteobacteria</taxon>
        <taxon>Bradymonadales</taxon>
        <taxon>Bradymonadaceae</taxon>
        <taxon>Bradymonas</taxon>
    </lineage>
</organism>
<evidence type="ECO:0000256" key="1">
    <source>
        <dbReference type="ARBA" id="ARBA00007553"/>
    </source>
</evidence>
<dbReference type="InterPro" id="IPR013783">
    <property type="entry name" value="Ig-like_fold"/>
</dbReference>
<evidence type="ECO:0000313" key="6">
    <source>
        <dbReference type="Proteomes" id="UP000249799"/>
    </source>
</evidence>
<dbReference type="InterPro" id="IPR006619">
    <property type="entry name" value="PGRP_domain_met/bac"/>
</dbReference>
<dbReference type="AlphaFoldDB" id="A0A2Z4FJ59"/>
<accession>A0A2Z4FJ59</accession>